<dbReference type="Proteomes" id="UP000002333">
    <property type="component" value="Chromosome"/>
</dbReference>
<protein>
    <recommendedName>
        <fullName evidence="4">Carbon starvation protein CstA</fullName>
    </recommendedName>
</protein>
<dbReference type="EMBL" id="CP001083">
    <property type="protein sequence ID" value="ACQ52856.1"/>
    <property type="molecule type" value="Genomic_DNA"/>
</dbReference>
<name>A0A3F3A0W8_CLOB6</name>
<reference evidence="3" key="2">
    <citation type="submission" date="2008-05" db="EMBL/GenBank/DDBJ databases">
        <title>Genome sequence of Clostridium botulinum Ba4 strain 657.</title>
        <authorList>
            <person name="Shrivastava S."/>
            <person name="Brown J.L."/>
            <person name="Bruce D."/>
            <person name="Detter C."/>
            <person name="Munk C."/>
            <person name="Smith L.A."/>
            <person name="Smith T.J."/>
            <person name="Sutton G."/>
            <person name="Brettin T.S."/>
        </authorList>
    </citation>
    <scope>NUCLEOTIDE SEQUENCE [LARGE SCALE GENOMIC DNA]</scope>
    <source>
        <strain evidence="3">657 / Type Ba4</strain>
    </source>
</reference>
<feature type="signal peptide" evidence="1">
    <location>
        <begin position="1"/>
        <end position="28"/>
    </location>
</feature>
<sequence>MSKSKRIFSSIVITVMTMVMGISTNAYGKDNIEEKKDTKDKIVTEYTITDTQEIQKYCEKKQLPYIENGKPVSKISVIKETEKDTTPELQITPRSFTEIYEEEYPIQWTGSQSCGMSRGQGPGTLSLSTSYTETATVTTNFGYNTGKLSAAVGFNVSASYTITPNYNISLSAGQYATIYAYPIYKGSYFKVTNVLNGSVKYGTAYRPFGTEYEVVYR</sequence>
<reference evidence="2 3" key="1">
    <citation type="journal article" date="2007" name="PLoS ONE">
        <title>Analysis of the neurotoxin complex genes in Clostridium botulinum A1-A4 and B1 strains: BoNT/A3, /Ba4 and /B1 clusters are located within plasmids.</title>
        <authorList>
            <person name="Smith T.J."/>
            <person name="Hill K.K."/>
            <person name="Foley B.T."/>
            <person name="Detter J.C."/>
            <person name="Munk A.C."/>
            <person name="Bruce D.C."/>
            <person name="Doggett N.A."/>
            <person name="Smith L.A."/>
            <person name="Marks J.D."/>
            <person name="Xie G."/>
            <person name="Brettin T.S."/>
        </authorList>
    </citation>
    <scope>NUCLEOTIDE SEQUENCE [LARGE SCALE GENOMIC DNA]</scope>
    <source>
        <strain evidence="3">657 / Type Ba4</strain>
    </source>
</reference>
<organism evidence="2 3">
    <name type="scientific">Clostridium botulinum (strain 657 / Type Ba4)</name>
    <dbReference type="NCBI Taxonomy" id="515621"/>
    <lineage>
        <taxon>Bacteria</taxon>
        <taxon>Bacillati</taxon>
        <taxon>Bacillota</taxon>
        <taxon>Clostridia</taxon>
        <taxon>Eubacteriales</taxon>
        <taxon>Clostridiaceae</taxon>
        <taxon>Clostridium</taxon>
    </lineage>
</organism>
<gene>
    <name evidence="2" type="ordered locus">CLJ_B1757</name>
</gene>
<proteinExistence type="predicted"/>
<evidence type="ECO:0000256" key="1">
    <source>
        <dbReference type="SAM" id="SignalP"/>
    </source>
</evidence>
<accession>A0A3F3A0W8</accession>
<dbReference type="RefSeq" id="WP_003362644.1">
    <property type="nucleotide sequence ID" value="NC_012658.1"/>
</dbReference>
<feature type="chain" id="PRO_5017642952" description="Carbon starvation protein CstA" evidence="1">
    <location>
        <begin position="29"/>
        <end position="217"/>
    </location>
</feature>
<evidence type="ECO:0000313" key="3">
    <source>
        <dbReference type="Proteomes" id="UP000002333"/>
    </source>
</evidence>
<dbReference type="AlphaFoldDB" id="A0A3F3A0W8"/>
<evidence type="ECO:0008006" key="4">
    <source>
        <dbReference type="Google" id="ProtNLM"/>
    </source>
</evidence>
<evidence type="ECO:0000313" key="2">
    <source>
        <dbReference type="EMBL" id="ACQ52856.1"/>
    </source>
</evidence>
<keyword evidence="1" id="KW-0732">Signal</keyword>
<dbReference type="KEGG" id="cbi:CLJ_B1757"/>